<dbReference type="EMBL" id="JALJOV010000667">
    <property type="protein sequence ID" value="KAK9862024.1"/>
    <property type="molecule type" value="Genomic_DNA"/>
</dbReference>
<feature type="compositionally biased region" description="Low complexity" evidence="2">
    <location>
        <begin position="541"/>
        <end position="559"/>
    </location>
</feature>
<dbReference type="Proteomes" id="UP001485043">
    <property type="component" value="Unassembled WGS sequence"/>
</dbReference>
<sequence>MVSRGLELLTLQGAIKRDPEGYADEFRLQFQHYQATLDILSFHPSSESKEFEDLIQFVAQVAGCYPAQTATFPGQLVSLLETHYAALSPTLRTSIVKALILLRHRNQVQPMQLLPLFFRLFRCQDKALRHMIFHHIIADLKACNRRARNDRLNRAVQSFLYTALQDEHEGAAKKSLAVLTELYRRQVWRDARTVNVIASATFHPSPRIMLAALKFFLGQDQAPEGEEDESSDDEDDGDIKAMGPTRAEFYSANKKGTVSSKKKKKNKLKRVVATVKKAARKDKTSKQDSFAAVQLLHDPQDFAEKLLARLQKSGNQRFETRLAMMRAVSRVVGVHRLILLNFYPFLQKYIRPHQHDVTHVLAALIQASHDQVPPDVLEPVLRQLVDQFIHDRARPAVMTVGIKTVRELCARSPLIMTPELLQDLVGYKKFKDKEVSSAARGLAGLFREIAPAMLAKKDRGRGADLEAAPLQYGANVVADRIMGAELLQADLLRSGQGSDAEDASSSDSQVQVDGGPSASSDDEAQAEAGSDEDLEQRQRSHAAASSSRAARAAASLRPAGHQGQPGSLAALRKQLAAAKALQAARAAAAAATSTGKPGLEGPAASADAAASAEEAAAPSAAAASEATLGAGAEDAAAGVAEEAPGSPPDASAPIEWGRILTEEDFARIKELRHQKLVAEAMQRHGLKSAGKRARLESAAEDEAEALLKMQDGRAVQYDQHMDPLSLEGQRQQRKDKAERMQSVLAGREGREFGAAAARKKQKTEFTPVASEANARSPGESVRPLEQPAVWQQQQQKSANNASVLRINVDLGLWRGRVARHKAQHALSRTARAEWQAESEKVLVRCLQLDPLDARAYVALGKLYMSQQRFDEAAHLYEDGCAATEGTSCYIWQSWAVLEQRRGNLGKSRQYFEAATIAQQDHAASWHGWGLLERRVGNQHRARDIWLQGIRNTRHRPNAHLYQSLAMLAADMNCPAAARKWFEEGTRLLHGTQAVALWQAWGLLEQREGHAEQARILYQQGLEATPYNRFLLLAYGQLEKELGNIGHARILLKFGLKNNPLDPALIQALGCLEADHDNLEAARQLFQRGTELHPQHPHLWQAWGVLEFRQNQLAEARRLFQQGVWADPTSSDVAFVWQAWALLEWRCSNVLLARRMFQCAMRADPRSLPVLGSWIAMEDADGDKGLAGELRQRQQQDDVQVVQPSNIAATFDLEAAEAPLQALFTNVRSWMNRVGSSNSMRSRPGSESGDSGFLRRPPPTLLEIQPPARSSEAPSTAAPAVPRKQPVVQPPEPSRRDDRPRRRPPPIITPK</sequence>
<dbReference type="Pfam" id="PF08158">
    <property type="entry name" value="SDA1_HEAT"/>
    <property type="match status" value="1"/>
</dbReference>
<dbReference type="SMART" id="SM00386">
    <property type="entry name" value="HAT"/>
    <property type="match status" value="7"/>
</dbReference>
<comment type="caution">
    <text evidence="4">The sequence shown here is derived from an EMBL/GenBank/DDBJ whole genome shotgun (WGS) entry which is preliminary data.</text>
</comment>
<dbReference type="GO" id="GO:0006396">
    <property type="term" value="P:RNA processing"/>
    <property type="evidence" value="ECO:0007669"/>
    <property type="project" value="InterPro"/>
</dbReference>
<feature type="region of interest" description="Disordered" evidence="2">
    <location>
        <begin position="223"/>
        <end position="245"/>
    </location>
</feature>
<feature type="region of interest" description="Disordered" evidence="2">
    <location>
        <begin position="593"/>
        <end position="655"/>
    </location>
</feature>
<feature type="region of interest" description="Disordered" evidence="2">
    <location>
        <begin position="495"/>
        <end position="567"/>
    </location>
</feature>
<dbReference type="InterPro" id="IPR016024">
    <property type="entry name" value="ARM-type_fold"/>
</dbReference>
<evidence type="ECO:0000313" key="5">
    <source>
        <dbReference type="Proteomes" id="UP001485043"/>
    </source>
</evidence>
<feature type="domain" description="SDA1 N-terminal" evidence="3">
    <location>
        <begin position="57"/>
        <end position="431"/>
    </location>
</feature>
<feature type="region of interest" description="Disordered" evidence="2">
    <location>
        <begin position="1233"/>
        <end position="1310"/>
    </location>
</feature>
<dbReference type="GO" id="GO:0042273">
    <property type="term" value="P:ribosomal large subunit biogenesis"/>
    <property type="evidence" value="ECO:0007669"/>
    <property type="project" value="InterPro"/>
</dbReference>
<dbReference type="InterPro" id="IPR027312">
    <property type="entry name" value="Sda1"/>
</dbReference>
<dbReference type="SMART" id="SM00028">
    <property type="entry name" value="TPR"/>
    <property type="match status" value="6"/>
</dbReference>
<dbReference type="InterPro" id="IPR012977">
    <property type="entry name" value="SDA1_N"/>
</dbReference>
<dbReference type="SUPFAM" id="SSF48371">
    <property type="entry name" value="ARM repeat"/>
    <property type="match status" value="1"/>
</dbReference>
<gene>
    <name evidence="4" type="ORF">WJX84_008292</name>
</gene>
<dbReference type="InterPro" id="IPR011990">
    <property type="entry name" value="TPR-like_helical_dom_sf"/>
</dbReference>
<dbReference type="SUPFAM" id="SSF48452">
    <property type="entry name" value="TPR-like"/>
    <property type="match status" value="2"/>
</dbReference>
<dbReference type="PANTHER" id="PTHR12730">
    <property type="entry name" value="HSDA/SDA1-RELATED"/>
    <property type="match status" value="1"/>
</dbReference>
<name>A0AAW1SXE3_9CHLO</name>
<dbReference type="GO" id="GO:0005730">
    <property type="term" value="C:nucleolus"/>
    <property type="evidence" value="ECO:0007669"/>
    <property type="project" value="TreeGrafter"/>
</dbReference>
<evidence type="ECO:0000256" key="2">
    <source>
        <dbReference type="SAM" id="MobiDB-lite"/>
    </source>
</evidence>
<reference evidence="4 5" key="1">
    <citation type="journal article" date="2024" name="Nat. Commun.">
        <title>Phylogenomics reveals the evolutionary origins of lichenization in chlorophyte algae.</title>
        <authorList>
            <person name="Puginier C."/>
            <person name="Libourel C."/>
            <person name="Otte J."/>
            <person name="Skaloud P."/>
            <person name="Haon M."/>
            <person name="Grisel S."/>
            <person name="Petersen M."/>
            <person name="Berrin J.G."/>
            <person name="Delaux P.M."/>
            <person name="Dal Grande F."/>
            <person name="Keller J."/>
        </authorList>
    </citation>
    <scope>NUCLEOTIDE SEQUENCE [LARGE SCALE GENOMIC DNA]</scope>
    <source>
        <strain evidence="4 5">SAG 2523</strain>
    </source>
</reference>
<accession>A0AAW1SXE3</accession>
<feature type="region of interest" description="Disordered" evidence="2">
    <location>
        <begin position="751"/>
        <end position="781"/>
    </location>
</feature>
<evidence type="ECO:0000256" key="1">
    <source>
        <dbReference type="PROSITE-ProRule" id="PRU00339"/>
    </source>
</evidence>
<feature type="compositionally biased region" description="Acidic residues" evidence="2">
    <location>
        <begin position="520"/>
        <end position="534"/>
    </location>
</feature>
<evidence type="ECO:0000313" key="4">
    <source>
        <dbReference type="EMBL" id="KAK9862024.1"/>
    </source>
</evidence>
<feature type="compositionally biased region" description="Low complexity" evidence="2">
    <location>
        <begin position="599"/>
        <end position="644"/>
    </location>
</feature>
<dbReference type="InterPro" id="IPR019734">
    <property type="entry name" value="TPR_rpt"/>
</dbReference>
<feature type="compositionally biased region" description="Low complexity" evidence="2">
    <location>
        <begin position="505"/>
        <end position="519"/>
    </location>
</feature>
<keyword evidence="5" id="KW-1185">Reference proteome</keyword>
<dbReference type="InterPro" id="IPR003107">
    <property type="entry name" value="HAT"/>
</dbReference>
<feature type="compositionally biased region" description="Acidic residues" evidence="2">
    <location>
        <begin position="223"/>
        <end position="237"/>
    </location>
</feature>
<protein>
    <recommendedName>
        <fullName evidence="3">SDA1 N-terminal domain-containing protein</fullName>
    </recommendedName>
</protein>
<dbReference type="GO" id="GO:0000055">
    <property type="term" value="P:ribosomal large subunit export from nucleus"/>
    <property type="evidence" value="ECO:0007669"/>
    <property type="project" value="InterPro"/>
</dbReference>
<evidence type="ECO:0000259" key="3">
    <source>
        <dbReference type="Pfam" id="PF08158"/>
    </source>
</evidence>
<keyword evidence="1" id="KW-0802">TPR repeat</keyword>
<organism evidence="4 5">
    <name type="scientific">Apatococcus fuscideae</name>
    <dbReference type="NCBI Taxonomy" id="2026836"/>
    <lineage>
        <taxon>Eukaryota</taxon>
        <taxon>Viridiplantae</taxon>
        <taxon>Chlorophyta</taxon>
        <taxon>core chlorophytes</taxon>
        <taxon>Trebouxiophyceae</taxon>
        <taxon>Chlorellales</taxon>
        <taxon>Chlorellaceae</taxon>
        <taxon>Apatococcus</taxon>
    </lineage>
</organism>
<proteinExistence type="predicted"/>
<dbReference type="Gene3D" id="1.25.40.10">
    <property type="entry name" value="Tetratricopeptide repeat domain"/>
    <property type="match status" value="2"/>
</dbReference>
<feature type="repeat" description="TPR" evidence="1">
    <location>
        <begin position="853"/>
        <end position="886"/>
    </location>
</feature>
<dbReference type="PROSITE" id="PS50005">
    <property type="entry name" value="TPR"/>
    <property type="match status" value="1"/>
</dbReference>
<dbReference type="PANTHER" id="PTHR12730:SF0">
    <property type="entry name" value="PROTEIN SDA1 HOMOLOG"/>
    <property type="match status" value="1"/>
</dbReference>